<evidence type="ECO:0000259" key="2">
    <source>
        <dbReference type="PROSITE" id="PS50948"/>
    </source>
</evidence>
<dbReference type="Pfam" id="PF14295">
    <property type="entry name" value="PAN_4"/>
    <property type="match status" value="1"/>
</dbReference>
<proteinExistence type="predicted"/>
<evidence type="ECO:0000313" key="4">
    <source>
        <dbReference type="Proteomes" id="UP001320245"/>
    </source>
</evidence>
<dbReference type="EMBL" id="JAJSPL020000033">
    <property type="protein sequence ID" value="KAK7736542.1"/>
    <property type="molecule type" value="Genomic_DNA"/>
</dbReference>
<dbReference type="InterPro" id="IPR003609">
    <property type="entry name" value="Pan_app"/>
</dbReference>
<feature type="chain" id="PRO_5043033961" description="Apple domain-containing protein" evidence="1">
    <location>
        <begin position="19"/>
        <end position="254"/>
    </location>
</feature>
<name>A0AAN9YE65_9PEZI</name>
<feature type="domain" description="Apple" evidence="2">
    <location>
        <begin position="32"/>
        <end position="107"/>
    </location>
</feature>
<accession>A0AAN9YE65</accession>
<feature type="domain" description="Apple" evidence="2">
    <location>
        <begin position="131"/>
        <end position="206"/>
    </location>
</feature>
<gene>
    <name evidence="3" type="ORF">SLS53_006973</name>
</gene>
<dbReference type="PROSITE" id="PS50948">
    <property type="entry name" value="PAN"/>
    <property type="match status" value="2"/>
</dbReference>
<feature type="signal peptide" evidence="1">
    <location>
        <begin position="1"/>
        <end position="18"/>
    </location>
</feature>
<reference evidence="3 4" key="1">
    <citation type="journal article" date="2023" name="PLoS ONE">
        <title>Cytospora paraplurivora sp. nov. isolated from orchards with fruit tree decline syndrome in Ontario, Canada.</title>
        <authorList>
            <person name="Ilyukhin E."/>
            <person name="Nguyen H.D.T."/>
            <person name="Castle A.J."/>
            <person name="Ellouze W."/>
        </authorList>
    </citation>
    <scope>NUCLEOTIDE SEQUENCE [LARGE SCALE GENOMIC DNA]</scope>
    <source>
        <strain evidence="3 4">FDS-564</strain>
    </source>
</reference>
<protein>
    <recommendedName>
        <fullName evidence="2">Apple domain-containing protein</fullName>
    </recommendedName>
</protein>
<sequence>MHLKCLTAIPLLVGVSLAQNSTTTSSSSVPTCSFTGWDTGSNIAYYADASSATYAACDALCDANTACLSFSYNAAGPDCILYDYVVEGNDVADANSPNTFYDRGGVCPTTTTTTSTTSTSTTPTTTATPTCTGFVGYDDGTNIGYYADAASATYSGCLALCDANSACLSFGLTSAPACILYNYTVEGNDVAYASAGNTFYDRGGVCPTTTTSTVTSTSSTATPTQTGAFANVSTAQILSVPPVTRQGRLLTGMI</sequence>
<organism evidence="3 4">
    <name type="scientific">Cytospora paraplurivora</name>
    <dbReference type="NCBI Taxonomy" id="2898453"/>
    <lineage>
        <taxon>Eukaryota</taxon>
        <taxon>Fungi</taxon>
        <taxon>Dikarya</taxon>
        <taxon>Ascomycota</taxon>
        <taxon>Pezizomycotina</taxon>
        <taxon>Sordariomycetes</taxon>
        <taxon>Sordariomycetidae</taxon>
        <taxon>Diaporthales</taxon>
        <taxon>Cytosporaceae</taxon>
        <taxon>Cytospora</taxon>
    </lineage>
</organism>
<dbReference type="Proteomes" id="UP001320245">
    <property type="component" value="Unassembled WGS sequence"/>
</dbReference>
<evidence type="ECO:0000256" key="1">
    <source>
        <dbReference type="SAM" id="SignalP"/>
    </source>
</evidence>
<dbReference type="AlphaFoldDB" id="A0AAN9YE65"/>
<comment type="caution">
    <text evidence="3">The sequence shown here is derived from an EMBL/GenBank/DDBJ whole genome shotgun (WGS) entry which is preliminary data.</text>
</comment>
<keyword evidence="1" id="KW-0732">Signal</keyword>
<evidence type="ECO:0000313" key="3">
    <source>
        <dbReference type="EMBL" id="KAK7736542.1"/>
    </source>
</evidence>
<keyword evidence="4" id="KW-1185">Reference proteome</keyword>
<dbReference type="Pfam" id="PF00024">
    <property type="entry name" value="PAN_1"/>
    <property type="match status" value="1"/>
</dbReference>